<dbReference type="InterPro" id="IPR053150">
    <property type="entry name" value="Teicoplanin_resist-assoc"/>
</dbReference>
<dbReference type="InterPro" id="IPR006976">
    <property type="entry name" value="VanZ-like"/>
</dbReference>
<gene>
    <name evidence="3" type="ORF">NK125_09440</name>
</gene>
<dbReference type="Proteomes" id="UP001523566">
    <property type="component" value="Unassembled WGS sequence"/>
</dbReference>
<keyword evidence="1" id="KW-0472">Membrane</keyword>
<sequence>MKSKKNTWIRALGKVLFILYVSFIIYFLLFSDLYGRVHTDGYSYNFIPLKEIKRFWIYRNELGFYATFTNLAGNILIFLPFGFFLPMASRYRSFLITLLYSFLLSLCIETLQLLTMIGSFDVDDLMLNTLGGMLGYLIYAVISFFRRNHVYKKK</sequence>
<reference evidence="3 4" key="1">
    <citation type="journal article" date="2022" name="Genome Biol. Evol.">
        <title>Host diet, physiology and behaviors set the stage for Lachnospiraceae cladogenesis.</title>
        <authorList>
            <person name="Vera-Ponce De Leon A."/>
            <person name="Schneider M."/>
            <person name="Jahnes B.C."/>
            <person name="Sadowski V."/>
            <person name="Camuy-Velez L.A."/>
            <person name="Duan J."/>
            <person name="Sabree Z.L."/>
        </authorList>
    </citation>
    <scope>NUCLEOTIDE SEQUENCE [LARGE SCALE GENOMIC DNA]</scope>
    <source>
        <strain evidence="3 4">PAL113</strain>
    </source>
</reference>
<feature type="transmembrane region" description="Helical" evidence="1">
    <location>
        <begin position="125"/>
        <end position="145"/>
    </location>
</feature>
<dbReference type="Pfam" id="PF04892">
    <property type="entry name" value="VanZ"/>
    <property type="match status" value="1"/>
</dbReference>
<organism evidence="3 4">
    <name type="scientific">Aequitasia blattaphilus</name>
    <dbReference type="NCBI Taxonomy" id="2949332"/>
    <lineage>
        <taxon>Bacteria</taxon>
        <taxon>Bacillati</taxon>
        <taxon>Bacillota</taxon>
        <taxon>Clostridia</taxon>
        <taxon>Lachnospirales</taxon>
        <taxon>Lachnospiraceae</taxon>
        <taxon>Aequitasia</taxon>
    </lineage>
</organism>
<evidence type="ECO:0000313" key="3">
    <source>
        <dbReference type="EMBL" id="MCP1102637.1"/>
    </source>
</evidence>
<feature type="transmembrane region" description="Helical" evidence="1">
    <location>
        <begin position="62"/>
        <end position="85"/>
    </location>
</feature>
<proteinExistence type="predicted"/>
<accession>A0ABT1EDU4</accession>
<keyword evidence="4" id="KW-1185">Reference proteome</keyword>
<feature type="transmembrane region" description="Helical" evidence="1">
    <location>
        <begin position="97"/>
        <end position="119"/>
    </location>
</feature>
<evidence type="ECO:0000259" key="2">
    <source>
        <dbReference type="Pfam" id="PF04892"/>
    </source>
</evidence>
<keyword evidence="1" id="KW-0812">Transmembrane</keyword>
<dbReference type="RefSeq" id="WP_262066422.1">
    <property type="nucleotide sequence ID" value="NZ_JAMXOD010000012.1"/>
</dbReference>
<keyword evidence="1" id="KW-1133">Transmembrane helix</keyword>
<protein>
    <submittedName>
        <fullName evidence="3">VanZ family protein</fullName>
    </submittedName>
</protein>
<evidence type="ECO:0000313" key="4">
    <source>
        <dbReference type="Proteomes" id="UP001523566"/>
    </source>
</evidence>
<name>A0ABT1EDU4_9FIRM</name>
<evidence type="ECO:0000256" key="1">
    <source>
        <dbReference type="SAM" id="Phobius"/>
    </source>
</evidence>
<feature type="transmembrane region" description="Helical" evidence="1">
    <location>
        <begin position="12"/>
        <end position="30"/>
    </location>
</feature>
<feature type="domain" description="VanZ-like" evidence="2">
    <location>
        <begin position="17"/>
        <end position="142"/>
    </location>
</feature>
<dbReference type="PANTHER" id="PTHR36834">
    <property type="entry name" value="MEMBRANE PROTEIN-RELATED"/>
    <property type="match status" value="1"/>
</dbReference>
<dbReference type="EMBL" id="JAMZFW010000012">
    <property type="protein sequence ID" value="MCP1102637.1"/>
    <property type="molecule type" value="Genomic_DNA"/>
</dbReference>
<comment type="caution">
    <text evidence="3">The sequence shown here is derived from an EMBL/GenBank/DDBJ whole genome shotgun (WGS) entry which is preliminary data.</text>
</comment>
<dbReference type="PANTHER" id="PTHR36834:SF1">
    <property type="entry name" value="INTEGRAL MEMBRANE PROTEIN"/>
    <property type="match status" value="1"/>
</dbReference>